<name>A0A7G8Q4D7_9GAMM</name>
<sequence>MWEEAKELLDQIDMEWVLDREGVSHRDSYGRSGRQLNVRACPFCGSNDYRVYVNADSGVGNCFSGGCPQKTFSKWTFLKGLYSQAGNQLLLTLRKLAQEQGWRPKRTSVLTIADLNSLYLPESKPVAEMEEVPEYLARRGVDKALAEYFGLRWCEEGSFEVVSPDGRKMKQDYGKRVIIPVFDLEGELVTFQGRDGTGEHEKRYLFPPGFASTGSYLYNGWNVVPGVDHVVICEGAFDVIGAKIALDTDFSKRETTLAVGTFGMHLSEGNNEGNDQLGQFIKLRGKGVKRLTFLWDGEAKATFAAAKACLSLLKMGFECYVAMLPKDKDPGEAKPVEILSAIQNAKRIRTGVDIVLLKGEVAKRYPEKPLTISL</sequence>
<dbReference type="GO" id="GO:0005737">
    <property type="term" value="C:cytoplasm"/>
    <property type="evidence" value="ECO:0007669"/>
    <property type="project" value="TreeGrafter"/>
</dbReference>
<proteinExistence type="predicted"/>
<protein>
    <submittedName>
        <fullName evidence="1">DNA primase</fullName>
    </submittedName>
</protein>
<dbReference type="GO" id="GO:0006269">
    <property type="term" value="P:DNA replication, synthesis of primer"/>
    <property type="evidence" value="ECO:0007669"/>
    <property type="project" value="TreeGrafter"/>
</dbReference>
<dbReference type="GO" id="GO:0008270">
    <property type="term" value="F:zinc ion binding"/>
    <property type="evidence" value="ECO:0007669"/>
    <property type="project" value="InterPro"/>
</dbReference>
<dbReference type="Proteomes" id="UP000515873">
    <property type="component" value="Chromosome"/>
</dbReference>
<dbReference type="RefSeq" id="WP_187057104.1">
    <property type="nucleotide sequence ID" value="NZ_CP060412.1"/>
</dbReference>
<dbReference type="SUPFAM" id="SSF56731">
    <property type="entry name" value="DNA primase core"/>
    <property type="match status" value="1"/>
</dbReference>
<dbReference type="InterPro" id="IPR036977">
    <property type="entry name" value="DNA_primase_Znf_CHC2"/>
</dbReference>
<dbReference type="GO" id="GO:0003677">
    <property type="term" value="F:DNA binding"/>
    <property type="evidence" value="ECO:0007669"/>
    <property type="project" value="InterPro"/>
</dbReference>
<evidence type="ECO:0000313" key="2">
    <source>
        <dbReference type="Proteomes" id="UP000515873"/>
    </source>
</evidence>
<dbReference type="PANTHER" id="PTHR30313:SF2">
    <property type="entry name" value="DNA PRIMASE"/>
    <property type="match status" value="1"/>
</dbReference>
<organism evidence="1 2">
    <name type="scientific">Dyella telluris</name>
    <dbReference type="NCBI Taxonomy" id="2763498"/>
    <lineage>
        <taxon>Bacteria</taxon>
        <taxon>Pseudomonadati</taxon>
        <taxon>Pseudomonadota</taxon>
        <taxon>Gammaproteobacteria</taxon>
        <taxon>Lysobacterales</taxon>
        <taxon>Rhodanobacteraceae</taxon>
        <taxon>Dyella</taxon>
    </lineage>
</organism>
<keyword evidence="2" id="KW-1185">Reference proteome</keyword>
<dbReference type="InterPro" id="IPR050219">
    <property type="entry name" value="DnaG_primase"/>
</dbReference>
<accession>A0A7G8Q4D7</accession>
<dbReference type="EMBL" id="CP060412">
    <property type="protein sequence ID" value="QNK01645.1"/>
    <property type="molecule type" value="Genomic_DNA"/>
</dbReference>
<evidence type="ECO:0000313" key="1">
    <source>
        <dbReference type="EMBL" id="QNK01645.1"/>
    </source>
</evidence>
<dbReference type="Gene3D" id="3.40.1360.10">
    <property type="match status" value="1"/>
</dbReference>
<dbReference type="Gene3D" id="3.90.580.10">
    <property type="entry name" value="Zinc finger, CHC2-type domain"/>
    <property type="match status" value="1"/>
</dbReference>
<dbReference type="AlphaFoldDB" id="A0A7G8Q4D7"/>
<gene>
    <name evidence="1" type="ORF">H8F01_00245</name>
</gene>
<reference evidence="1 2" key="1">
    <citation type="submission" date="2020-08" db="EMBL/GenBank/DDBJ databases">
        <title>Dyella sp. G9 isolated from forest soil.</title>
        <authorList>
            <person name="Fu J."/>
            <person name="Qiu L."/>
        </authorList>
    </citation>
    <scope>NUCLEOTIDE SEQUENCE [LARGE SCALE GENOMIC DNA]</scope>
    <source>
        <strain evidence="1 2">G9</strain>
    </source>
</reference>
<dbReference type="KEGG" id="dtl:H8F01_00245"/>
<dbReference type="PANTHER" id="PTHR30313">
    <property type="entry name" value="DNA PRIMASE"/>
    <property type="match status" value="1"/>
</dbReference>